<feature type="domain" description="AAA" evidence="1">
    <location>
        <begin position="21"/>
        <end position="136"/>
    </location>
</feature>
<dbReference type="InterPro" id="IPR027417">
    <property type="entry name" value="P-loop_NTPase"/>
</dbReference>
<keyword evidence="3" id="KW-0547">Nucleotide-binding</keyword>
<reference evidence="3 4" key="1">
    <citation type="submission" date="2019-01" db="EMBL/GenBank/DDBJ databases">
        <title>Insights into ecological role of a new deltaproteobacterial order Candidatus Sinidesulfobacterales (Sva0485) by metagenomics and metatranscriptomics.</title>
        <authorList>
            <person name="Tan S."/>
            <person name="Liu J."/>
            <person name="Fang Y."/>
            <person name="Hedlund B."/>
            <person name="Lian Z.-H."/>
            <person name="Huang L.-Y."/>
            <person name="Li J.-T."/>
            <person name="Huang L.-N."/>
            <person name="Li W.-J."/>
            <person name="Jiang H.-C."/>
            <person name="Dong H.-L."/>
            <person name="Shu W.-S."/>
        </authorList>
    </citation>
    <scope>NUCLEOTIDE SEQUENCE [LARGE SCALE GENOMIC DNA]</scope>
    <source>
        <strain evidence="3">AP4</strain>
    </source>
</reference>
<gene>
    <name evidence="3" type="ORF">EVJ48_09935</name>
</gene>
<sequence>MSENLQYFRAIYNFLPSEKERKIVLITGARQTGKTTLAKNKYNTLRYINLDSPEIRDGISQITASNWHKDIGKAILDEAQKEPSLFEKVKYAYDGGNLDFQVILGSSQILLLKKIRESLAGRISLYELWPLMMSEIYAGLGAKIIKPPLIDRILEEEDFHKLMESLPSVLIGEEDIKLKEAQEHLLRWGGMPFLLSINNAYERQKWLRDYTYTYLERDLADLSRIEDLEPFKKFQTISALRNAKLLNYSELARDVGISVDTSKRYLEYLKISYQTILLQPYGTNITSSAVKTPKIYWLDIGLLRQMTGFWGDVISGDIFETLVISEIYKWIKTMQKPVSMYFYRTRSGLELDILLKINERIIGIEIKNRSIVTPSDLRPMKAVADGLGKLWSGGILVYNGDKIDKIAEPNIWMIPSRRLF</sequence>
<dbReference type="InterPro" id="IPR025420">
    <property type="entry name" value="DUF4143"/>
</dbReference>
<evidence type="ECO:0000259" key="2">
    <source>
        <dbReference type="Pfam" id="PF13635"/>
    </source>
</evidence>
<dbReference type="InterPro" id="IPR011335">
    <property type="entry name" value="Restrct_endonuc-II-like"/>
</dbReference>
<dbReference type="Pfam" id="PF13635">
    <property type="entry name" value="DUF4143"/>
    <property type="match status" value="1"/>
</dbReference>
<dbReference type="SUPFAM" id="SSF52980">
    <property type="entry name" value="Restriction endonuclease-like"/>
    <property type="match status" value="1"/>
</dbReference>
<dbReference type="InterPro" id="IPR041682">
    <property type="entry name" value="AAA_14"/>
</dbReference>
<protein>
    <submittedName>
        <fullName evidence="3">ATP-binding protein</fullName>
    </submittedName>
</protein>
<accession>A0A520X6P6</accession>
<name>A0A520X6P6_9DELT</name>
<dbReference type="Pfam" id="PF13173">
    <property type="entry name" value="AAA_14"/>
    <property type="match status" value="1"/>
</dbReference>
<dbReference type="PANTHER" id="PTHR43566:SF2">
    <property type="entry name" value="DUF4143 DOMAIN-CONTAINING PROTEIN"/>
    <property type="match status" value="1"/>
</dbReference>
<dbReference type="SUPFAM" id="SSF52540">
    <property type="entry name" value="P-loop containing nucleoside triphosphate hydrolases"/>
    <property type="match status" value="1"/>
</dbReference>
<dbReference type="Proteomes" id="UP000322454">
    <property type="component" value="Unassembled WGS sequence"/>
</dbReference>
<feature type="domain" description="DUF4143" evidence="2">
    <location>
        <begin position="216"/>
        <end position="368"/>
    </location>
</feature>
<dbReference type="EMBL" id="SHMQ01000052">
    <property type="protein sequence ID" value="RZV36841.1"/>
    <property type="molecule type" value="Genomic_DNA"/>
</dbReference>
<dbReference type="PANTHER" id="PTHR43566">
    <property type="entry name" value="CONSERVED PROTEIN"/>
    <property type="match status" value="1"/>
</dbReference>
<dbReference type="AlphaFoldDB" id="A0A520X6P6"/>
<evidence type="ECO:0000259" key="1">
    <source>
        <dbReference type="Pfam" id="PF13173"/>
    </source>
</evidence>
<organism evidence="3 4">
    <name type="scientific">Candidatus Acidulodesulfobacterium acidiphilum</name>
    <dbReference type="NCBI Taxonomy" id="2597224"/>
    <lineage>
        <taxon>Bacteria</taxon>
        <taxon>Deltaproteobacteria</taxon>
        <taxon>Candidatus Acidulodesulfobacterales</taxon>
        <taxon>Candidatus Acidulodesulfobacterium</taxon>
    </lineage>
</organism>
<evidence type="ECO:0000313" key="4">
    <source>
        <dbReference type="Proteomes" id="UP000322454"/>
    </source>
</evidence>
<dbReference type="GO" id="GO:0005524">
    <property type="term" value="F:ATP binding"/>
    <property type="evidence" value="ECO:0007669"/>
    <property type="project" value="UniProtKB-KW"/>
</dbReference>
<comment type="caution">
    <text evidence="3">The sequence shown here is derived from an EMBL/GenBank/DDBJ whole genome shotgun (WGS) entry which is preliminary data.</text>
</comment>
<keyword evidence="3" id="KW-0067">ATP-binding</keyword>
<proteinExistence type="predicted"/>
<evidence type="ECO:0000313" key="3">
    <source>
        <dbReference type="EMBL" id="RZV36841.1"/>
    </source>
</evidence>